<protein>
    <recommendedName>
        <fullName evidence="1">Reverse transcriptase domain-containing protein</fullName>
    </recommendedName>
</protein>
<dbReference type="EMBL" id="GALX01006908">
    <property type="protein sequence ID" value="JAB61558.1"/>
    <property type="molecule type" value="Transcribed_RNA"/>
</dbReference>
<feature type="domain" description="Reverse transcriptase" evidence="1">
    <location>
        <begin position="112"/>
        <end position="220"/>
    </location>
</feature>
<evidence type="ECO:0000259" key="1">
    <source>
        <dbReference type="Pfam" id="PF00078"/>
    </source>
</evidence>
<dbReference type="Pfam" id="PF00078">
    <property type="entry name" value="RVT_1"/>
    <property type="match status" value="1"/>
</dbReference>
<accession>V5GMI1</accession>
<organism evidence="2">
    <name type="scientific">Anoplophora glabripennis</name>
    <name type="common">Asian longhorn beetle</name>
    <name type="synonym">Anoplophora nobilis</name>
    <dbReference type="NCBI Taxonomy" id="217634"/>
    <lineage>
        <taxon>Eukaryota</taxon>
        <taxon>Metazoa</taxon>
        <taxon>Ecdysozoa</taxon>
        <taxon>Arthropoda</taxon>
        <taxon>Hexapoda</taxon>
        <taxon>Insecta</taxon>
        <taxon>Pterygota</taxon>
        <taxon>Neoptera</taxon>
        <taxon>Endopterygota</taxon>
        <taxon>Coleoptera</taxon>
        <taxon>Polyphaga</taxon>
        <taxon>Cucujiformia</taxon>
        <taxon>Chrysomeloidea</taxon>
        <taxon>Cerambycidae</taxon>
        <taxon>Lamiinae</taxon>
        <taxon>Lamiini</taxon>
        <taxon>Anoplophora</taxon>
    </lineage>
</organism>
<dbReference type="PANTHER" id="PTHR47331:SF1">
    <property type="entry name" value="GAG-LIKE PROTEIN"/>
    <property type="match status" value="1"/>
</dbReference>
<reference evidence="2" key="1">
    <citation type="submission" date="2013-07" db="EMBL/GenBank/DDBJ databases">
        <title>Midgut Transcriptome Profiling of Anoplphora glabripennis, a Lignocellulose Degrading, Wood-Boring Cerambycid.</title>
        <authorList>
            <person name="Scully E.D."/>
            <person name="Hoover K."/>
            <person name="Carlson J.E."/>
            <person name="Tien M."/>
            <person name="Geib S.M."/>
        </authorList>
    </citation>
    <scope>NUCLEOTIDE SEQUENCE</scope>
</reference>
<evidence type="ECO:0000313" key="2">
    <source>
        <dbReference type="EMBL" id="JAB61558.1"/>
    </source>
</evidence>
<feature type="non-terminal residue" evidence="2">
    <location>
        <position position="1"/>
    </location>
</feature>
<dbReference type="PANTHER" id="PTHR47331">
    <property type="entry name" value="PHD-TYPE DOMAIN-CONTAINING PROTEIN"/>
    <property type="match status" value="1"/>
</dbReference>
<name>V5GMI1_ANOGL</name>
<dbReference type="AlphaFoldDB" id="V5GMI1"/>
<dbReference type="InterPro" id="IPR043502">
    <property type="entry name" value="DNA/RNA_pol_sf"/>
</dbReference>
<feature type="non-terminal residue" evidence="2">
    <location>
        <position position="223"/>
    </location>
</feature>
<dbReference type="GO" id="GO:0071897">
    <property type="term" value="P:DNA biosynthetic process"/>
    <property type="evidence" value="ECO:0007669"/>
    <property type="project" value="UniProtKB-ARBA"/>
</dbReference>
<proteinExistence type="predicted"/>
<dbReference type="SUPFAM" id="SSF56672">
    <property type="entry name" value="DNA/RNA polymerases"/>
    <property type="match status" value="1"/>
</dbReference>
<dbReference type="InterPro" id="IPR000477">
    <property type="entry name" value="RT_dom"/>
</dbReference>
<sequence>SELGESREIAEKRLELLEKRFSKTRELEQQYKGFLQEYENLGHMSRSTDLGEQGFGYFLPHHAVCKDTSTTTKIRVVFDASAKTTSGLSLNDTLKIGPVVQDDLFSILIRFRLYNVVITGDVEKMYRQILVDESQRDFQRILWRSDSSKSIQEYSLNTITYGMSVSPYLATRCLRQIGLDCQNQFPQASNAILNSFYVDDLLCGADTIDEAIRFRQDISSVLG</sequence>